<dbReference type="EMBL" id="JBHLUD010000008">
    <property type="protein sequence ID" value="MFC0544785.1"/>
    <property type="molecule type" value="Genomic_DNA"/>
</dbReference>
<dbReference type="InterPro" id="IPR028299">
    <property type="entry name" value="ClpA/B_CS2"/>
</dbReference>
<feature type="domain" description="Clp R" evidence="12">
    <location>
        <begin position="1"/>
        <end position="147"/>
    </location>
</feature>
<dbReference type="SUPFAM" id="SSF81923">
    <property type="entry name" value="Double Clp-N motif"/>
    <property type="match status" value="1"/>
</dbReference>
<keyword evidence="7 10" id="KW-0143">Chaperone</keyword>
<dbReference type="InterPro" id="IPR036628">
    <property type="entry name" value="Clp_N_dom_sf"/>
</dbReference>
<evidence type="ECO:0000313" key="13">
    <source>
        <dbReference type="EMBL" id="MFC0544785.1"/>
    </source>
</evidence>
<dbReference type="InterPro" id="IPR041546">
    <property type="entry name" value="ClpA/ClpB_AAA_lid"/>
</dbReference>
<comment type="subunit">
    <text evidence="8">Homohexamer. The oligomerization is ATP-dependent.</text>
</comment>
<dbReference type="RefSeq" id="WP_273936473.1">
    <property type="nucleotide sequence ID" value="NZ_CP097263.1"/>
</dbReference>
<dbReference type="Pfam" id="PF00004">
    <property type="entry name" value="AAA"/>
    <property type="match status" value="1"/>
</dbReference>
<dbReference type="CDD" id="cd00009">
    <property type="entry name" value="AAA"/>
    <property type="match status" value="1"/>
</dbReference>
<dbReference type="PRINTS" id="PR00300">
    <property type="entry name" value="CLPPROTEASEA"/>
</dbReference>
<protein>
    <recommendedName>
        <fullName evidence="11">Chaperone protein ClpB</fullName>
    </recommendedName>
</protein>
<comment type="similarity">
    <text evidence="1 10">Belongs to the ClpA/ClpB family.</text>
</comment>
<comment type="function">
    <text evidence="11">Part of a stress-induced multi-chaperone system, it is involved in the recovery of the cell from heat-induced damage, in cooperation with DnaK, DnaJ and GrpE.</text>
</comment>
<dbReference type="InterPro" id="IPR019489">
    <property type="entry name" value="Clp_ATPase_C"/>
</dbReference>
<dbReference type="Pfam" id="PF10431">
    <property type="entry name" value="ClpB_D2-small"/>
    <property type="match status" value="1"/>
</dbReference>
<evidence type="ECO:0000256" key="5">
    <source>
        <dbReference type="ARBA" id="ARBA00023016"/>
    </source>
</evidence>
<evidence type="ECO:0000256" key="3">
    <source>
        <dbReference type="ARBA" id="ARBA00022741"/>
    </source>
</evidence>
<evidence type="ECO:0000256" key="4">
    <source>
        <dbReference type="ARBA" id="ARBA00022840"/>
    </source>
</evidence>
<sequence>MNQFNPTTKTQQAVSEAAQAATMAGNPDITPVHLLAALLAQGDGLTAPLLTAVGADPAQVRAELEKLAHSLPSATGATMSAPQLSRDGLRVITHAQRLATEMGDEYVSTEHLLVGLAAEGGAVADLLRRHGASADALRDAFTKVRGSSRITSPDPEGTFQALEKYGVDLTQRARDGELDPVIGRDAEIRRVVQVLSRRTKNNPVLIGEPGVGKTAIVEGLAQRVVAGDVPESLRGKRVVSLDLGSMVAGAKYRGEFEERLKAVLKEITDSDGQVITFIDELHTIVGAGATGEGAMDAGNMIKPMLARGELRMVGATTLDEYRQHIEKDPALERRFQQVLVGEPSVEDTIGILRGLKERYEVHHGVRITDTALVAAATLSDRYITARFLPDKAIDLVDEAASRLRMEIDSRPVEIDEVERAVRRLEIEEMALEKESDQASKDRLDTLRAELAEKRETLSALTARWQNEKGSIEKVRELKEQLEQLRGESERAERDSDLGRAAELRYGRIPALEKELAAATASTPSDDVMLKEEVGPDDVADVVSAWTGIPAGRLLEGETAKLLRMEDELTRRVVGQAEAVRVVSDAVRRTRAGVADPDRPTGSFLFLGPTGVGKTELAKALAEFLFDDERAMIRIDMSEYAEKHSVARLVGAPPGYVGYDQGGQLTESVRRRPYAVVLLDEVEKAHPDVFDVLLQVLDDGRLTDGQGRTVDFRNTILVLTSNLGSQAIADPLLTEQQRKDAVLSTVQRHFKPEFLNRLDDLVVFHALATEELTAIVDIQVNRLAKRLSQRRLTLEVSPAARDWLALNGFDPIYGARPLRRLVQSSIGDQLAKELLAGEIRDGDTVVVDAWEDNSGLMVGRSLTS</sequence>
<dbReference type="InterPro" id="IPR050130">
    <property type="entry name" value="ClpA_ClpB"/>
</dbReference>
<dbReference type="InterPro" id="IPR003593">
    <property type="entry name" value="AAA+_ATPase"/>
</dbReference>
<proteinExistence type="inferred from homology"/>
<dbReference type="CDD" id="cd19499">
    <property type="entry name" value="RecA-like_ClpB_Hsp104-like"/>
    <property type="match status" value="1"/>
</dbReference>
<keyword evidence="2 9" id="KW-0677">Repeat</keyword>
<dbReference type="InterPro" id="IPR001270">
    <property type="entry name" value="ClpA/B"/>
</dbReference>
<evidence type="ECO:0000256" key="1">
    <source>
        <dbReference type="ARBA" id="ARBA00008675"/>
    </source>
</evidence>
<dbReference type="InterPro" id="IPR003959">
    <property type="entry name" value="ATPase_AAA_core"/>
</dbReference>
<dbReference type="PANTHER" id="PTHR11638:SF18">
    <property type="entry name" value="HEAT SHOCK PROTEIN 104"/>
    <property type="match status" value="1"/>
</dbReference>
<evidence type="ECO:0000259" key="12">
    <source>
        <dbReference type="PROSITE" id="PS51903"/>
    </source>
</evidence>
<evidence type="ECO:0000256" key="9">
    <source>
        <dbReference type="PROSITE-ProRule" id="PRU01251"/>
    </source>
</evidence>
<keyword evidence="3 10" id="KW-0547">Nucleotide-binding</keyword>
<dbReference type="InterPro" id="IPR018368">
    <property type="entry name" value="ClpA/B_CS1"/>
</dbReference>
<evidence type="ECO:0000256" key="11">
    <source>
        <dbReference type="RuleBase" id="RU362034"/>
    </source>
</evidence>
<dbReference type="SMART" id="SM00382">
    <property type="entry name" value="AAA"/>
    <property type="match status" value="2"/>
</dbReference>
<dbReference type="PROSITE" id="PS00870">
    <property type="entry name" value="CLPAB_1"/>
    <property type="match status" value="1"/>
</dbReference>
<comment type="subunit">
    <text evidence="11">Homohexamer; The oligomerization is ATP-dependent.</text>
</comment>
<keyword evidence="6 11" id="KW-0175">Coiled coil</keyword>
<dbReference type="Gene3D" id="1.10.1780.10">
    <property type="entry name" value="Clp, N-terminal domain"/>
    <property type="match status" value="1"/>
</dbReference>
<dbReference type="Pfam" id="PF17871">
    <property type="entry name" value="AAA_lid_9"/>
    <property type="match status" value="1"/>
</dbReference>
<keyword evidence="4 10" id="KW-0067">ATP-binding</keyword>
<dbReference type="Proteomes" id="UP001589810">
    <property type="component" value="Unassembled WGS sequence"/>
</dbReference>
<dbReference type="Gene3D" id="3.40.50.300">
    <property type="entry name" value="P-loop containing nucleotide triphosphate hydrolases"/>
    <property type="match status" value="3"/>
</dbReference>
<comment type="caution">
    <text evidence="13">The sequence shown here is derived from an EMBL/GenBank/DDBJ whole genome shotgun (WGS) entry which is preliminary data.</text>
</comment>
<dbReference type="PROSITE" id="PS51903">
    <property type="entry name" value="CLP_R"/>
    <property type="match status" value="1"/>
</dbReference>
<evidence type="ECO:0000256" key="6">
    <source>
        <dbReference type="ARBA" id="ARBA00023054"/>
    </source>
</evidence>
<gene>
    <name evidence="11 13" type="primary">clpB</name>
    <name evidence="13" type="ORF">ACFFH7_25000</name>
</gene>
<keyword evidence="5 11" id="KW-0346">Stress response</keyword>
<dbReference type="Pfam" id="PF02861">
    <property type="entry name" value="Clp_N"/>
    <property type="match status" value="1"/>
</dbReference>
<dbReference type="NCBIfam" id="TIGR03346">
    <property type="entry name" value="chaperone_ClpB"/>
    <property type="match status" value="1"/>
</dbReference>
<organism evidence="13 14">
    <name type="scientific">Kutzneria chonburiensis</name>
    <dbReference type="NCBI Taxonomy" id="1483604"/>
    <lineage>
        <taxon>Bacteria</taxon>
        <taxon>Bacillati</taxon>
        <taxon>Actinomycetota</taxon>
        <taxon>Actinomycetes</taxon>
        <taxon>Pseudonocardiales</taxon>
        <taxon>Pseudonocardiaceae</taxon>
        <taxon>Kutzneria</taxon>
    </lineage>
</organism>
<dbReference type="InterPro" id="IPR017730">
    <property type="entry name" value="Chaperonin_ClpB"/>
</dbReference>
<reference evidence="13 14" key="1">
    <citation type="submission" date="2024-09" db="EMBL/GenBank/DDBJ databases">
        <authorList>
            <person name="Sun Q."/>
            <person name="Mori K."/>
        </authorList>
    </citation>
    <scope>NUCLEOTIDE SEQUENCE [LARGE SCALE GENOMIC DNA]</scope>
    <source>
        <strain evidence="13 14">TBRC 1432</strain>
    </source>
</reference>
<keyword evidence="11" id="KW-0963">Cytoplasm</keyword>
<evidence type="ECO:0000256" key="10">
    <source>
        <dbReference type="RuleBase" id="RU004432"/>
    </source>
</evidence>
<evidence type="ECO:0000256" key="8">
    <source>
        <dbReference type="ARBA" id="ARBA00026057"/>
    </source>
</evidence>
<dbReference type="Pfam" id="PF07724">
    <property type="entry name" value="AAA_2"/>
    <property type="match status" value="1"/>
</dbReference>
<dbReference type="Gene3D" id="1.10.8.60">
    <property type="match status" value="1"/>
</dbReference>
<dbReference type="InterPro" id="IPR004176">
    <property type="entry name" value="Clp_R_N"/>
</dbReference>
<evidence type="ECO:0000256" key="2">
    <source>
        <dbReference type="ARBA" id="ARBA00022737"/>
    </source>
</evidence>
<evidence type="ECO:0000313" key="14">
    <source>
        <dbReference type="Proteomes" id="UP001589810"/>
    </source>
</evidence>
<evidence type="ECO:0000256" key="7">
    <source>
        <dbReference type="ARBA" id="ARBA00023186"/>
    </source>
</evidence>
<accession>A0ABV6MY61</accession>
<keyword evidence="14" id="KW-1185">Reference proteome</keyword>
<dbReference type="InterPro" id="IPR027417">
    <property type="entry name" value="P-loop_NTPase"/>
</dbReference>
<dbReference type="SUPFAM" id="SSF52540">
    <property type="entry name" value="P-loop containing nucleoside triphosphate hydrolases"/>
    <property type="match status" value="2"/>
</dbReference>
<dbReference type="PROSITE" id="PS00871">
    <property type="entry name" value="CLPAB_2"/>
    <property type="match status" value="1"/>
</dbReference>
<comment type="subcellular location">
    <subcellularLocation>
        <location evidence="11">Cytoplasm</location>
    </subcellularLocation>
</comment>
<feature type="coiled-coil region" evidence="11">
    <location>
        <begin position="414"/>
        <end position="494"/>
    </location>
</feature>
<name>A0ABV6MY61_9PSEU</name>
<dbReference type="PANTHER" id="PTHR11638">
    <property type="entry name" value="ATP-DEPENDENT CLP PROTEASE"/>
    <property type="match status" value="1"/>
</dbReference>
<dbReference type="SMART" id="SM01086">
    <property type="entry name" value="ClpB_D2-small"/>
    <property type="match status" value="1"/>
</dbReference>